<keyword evidence="1" id="KW-0175">Coiled coil</keyword>
<feature type="coiled-coil region" evidence="1">
    <location>
        <begin position="172"/>
        <end position="213"/>
    </location>
</feature>
<dbReference type="AlphaFoldDB" id="A0A1V6S2D6"/>
<protein>
    <submittedName>
        <fullName evidence="3">Uncharacterized protein</fullName>
    </submittedName>
</protein>
<reference evidence="4" key="1">
    <citation type="journal article" date="2017" name="Nat. Microbiol.">
        <title>Global analysis of biosynthetic gene clusters reveals vast potential of secondary metabolite production in Penicillium species.</title>
        <authorList>
            <person name="Nielsen J.C."/>
            <person name="Grijseels S."/>
            <person name="Prigent S."/>
            <person name="Ji B."/>
            <person name="Dainat J."/>
            <person name="Nielsen K.F."/>
            <person name="Frisvad J.C."/>
            <person name="Workman M."/>
            <person name="Nielsen J."/>
        </authorList>
    </citation>
    <scope>NUCLEOTIDE SEQUENCE [LARGE SCALE GENOMIC DNA]</scope>
    <source>
        <strain evidence="4">IBT 14082</strain>
    </source>
</reference>
<dbReference type="Proteomes" id="UP000191342">
    <property type="component" value="Unassembled WGS sequence"/>
</dbReference>
<dbReference type="EMBL" id="MLQL01000148">
    <property type="protein sequence ID" value="OQE07904.1"/>
    <property type="molecule type" value="Genomic_DNA"/>
</dbReference>
<gene>
    <name evidence="3" type="ORF">PENFLA_c148G05340</name>
</gene>
<sequence length="535" mass="60897">MSSTSTETMTQRSPVSTKVEHEDFLKNKIIEHFRQLTFDPEFQKASATYSQVKEQQDQIQIRDEKLDKLQKHIKAQEENELVALSRFSAVNQALTTQKEKAEKANASLRKAVTEREKSLTEISRRIQELQAQIQTQLSERSQDERRMNSIIAQHNLDIGSLQRRLKERDTSVDEMKATTANLESLLAKEQAKSVCLETEKKSLDEKMQKARSRLEKFDAFILKSHQIDEQSIIDGFEGIWDYAINEIWTVLRQNLSDENLKNDRPWKKFRLDTDAAIRDGAIQGQPAPLCASNSDAAKGMRLAVMLGILSREIDKEIFQPSYFPSETGNFRMSLNKLAKSDNEKEHFYRSVLLSIDRDGQEAELQSRAKSVVQNVSHYLHELLSTAQYGELKQRIKNVVDRAIEVWRPIQNSTKRYETEFDPVDWAHDEDSLFQFPVGGEDTIGAEHPDDHLFVVFPGLFSLERDAFILTSVVPLMSSQRLCVAANQELREEVRGQSSPTTKQPSRKRQNSVAKAQSQSNGIGFLGGHSSGGPGN</sequence>
<evidence type="ECO:0000313" key="3">
    <source>
        <dbReference type="EMBL" id="OQE07904.1"/>
    </source>
</evidence>
<feature type="compositionally biased region" description="Polar residues" evidence="2">
    <location>
        <begin position="510"/>
        <end position="520"/>
    </location>
</feature>
<keyword evidence="4" id="KW-1185">Reference proteome</keyword>
<evidence type="ECO:0000313" key="4">
    <source>
        <dbReference type="Proteomes" id="UP000191342"/>
    </source>
</evidence>
<comment type="caution">
    <text evidence="3">The sequence shown here is derived from an EMBL/GenBank/DDBJ whole genome shotgun (WGS) entry which is preliminary data.</text>
</comment>
<name>A0A1V6S2D6_9EURO</name>
<feature type="compositionally biased region" description="Gly residues" evidence="2">
    <location>
        <begin position="523"/>
        <end position="535"/>
    </location>
</feature>
<evidence type="ECO:0000256" key="2">
    <source>
        <dbReference type="SAM" id="MobiDB-lite"/>
    </source>
</evidence>
<feature type="region of interest" description="Disordered" evidence="2">
    <location>
        <begin position="489"/>
        <end position="535"/>
    </location>
</feature>
<organism evidence="3 4">
    <name type="scientific">Penicillium flavigenum</name>
    <dbReference type="NCBI Taxonomy" id="254877"/>
    <lineage>
        <taxon>Eukaryota</taxon>
        <taxon>Fungi</taxon>
        <taxon>Dikarya</taxon>
        <taxon>Ascomycota</taxon>
        <taxon>Pezizomycotina</taxon>
        <taxon>Eurotiomycetes</taxon>
        <taxon>Eurotiomycetidae</taxon>
        <taxon>Eurotiales</taxon>
        <taxon>Aspergillaceae</taxon>
        <taxon>Penicillium</taxon>
    </lineage>
</organism>
<evidence type="ECO:0000256" key="1">
    <source>
        <dbReference type="SAM" id="Coils"/>
    </source>
</evidence>
<proteinExistence type="predicted"/>
<dbReference type="OrthoDB" id="5421041at2759"/>
<feature type="coiled-coil region" evidence="1">
    <location>
        <begin position="52"/>
        <end position="146"/>
    </location>
</feature>
<accession>A0A1V6S2D6</accession>